<gene>
    <name evidence="2" type="ORF">ACFFGS_12580</name>
</gene>
<dbReference type="EMBL" id="JBHLUK010000076">
    <property type="protein sequence ID" value="MFC0424963.1"/>
    <property type="molecule type" value="Genomic_DNA"/>
</dbReference>
<dbReference type="Proteomes" id="UP001589855">
    <property type="component" value="Unassembled WGS sequence"/>
</dbReference>
<proteinExistence type="predicted"/>
<dbReference type="PIRSF" id="PIRSF000090">
    <property type="entry name" value="Beta-ETF"/>
    <property type="match status" value="1"/>
</dbReference>
<evidence type="ECO:0000259" key="1">
    <source>
        <dbReference type="SMART" id="SM00893"/>
    </source>
</evidence>
<dbReference type="Pfam" id="PF01012">
    <property type="entry name" value="ETF"/>
    <property type="match status" value="1"/>
</dbReference>
<feature type="domain" description="Electron transfer flavoprotein alpha/beta-subunit N-terminal" evidence="1">
    <location>
        <begin position="22"/>
        <end position="212"/>
    </location>
</feature>
<dbReference type="InterPro" id="IPR012255">
    <property type="entry name" value="ETF_b"/>
</dbReference>
<accession>A0ABV6K656</accession>
<dbReference type="RefSeq" id="WP_137644142.1">
    <property type="nucleotide sequence ID" value="NZ_BAABRM010000003.1"/>
</dbReference>
<dbReference type="PANTHER" id="PTHR21294">
    <property type="entry name" value="ELECTRON TRANSFER FLAVOPROTEIN BETA-SUBUNIT"/>
    <property type="match status" value="1"/>
</dbReference>
<sequence length="263" mass="28010">MKSLVFIKSVRKLNADPQLDAQGQVNADADVGINYLDKLAIEAGLQLAGTDGSVTVASYGDPKATESTLRDGLAMGATKAVAITSDLLTDQSNQVGLGVILAEAAAQLGDYDVILTGDQAKDDAQGCVGLRLANALKLPYFDRVNDLTAADGQLNYQLLWEHGKLNGSTATPAVISVTDTINKPRLPSFKTKMTAKRAKIESLAVDQLTLMDDATWQHLNAAVVAQRFVPKPERPAAKIVNYDDDGDAAIKDMMAVLQQQSII</sequence>
<comment type="caution">
    <text evidence="2">The sequence shown here is derived from an EMBL/GenBank/DDBJ whole genome shotgun (WGS) entry which is preliminary data.</text>
</comment>
<evidence type="ECO:0000313" key="2">
    <source>
        <dbReference type="EMBL" id="MFC0424963.1"/>
    </source>
</evidence>
<dbReference type="Gene3D" id="3.40.50.620">
    <property type="entry name" value="HUPs"/>
    <property type="match status" value="1"/>
</dbReference>
<dbReference type="SMART" id="SM00893">
    <property type="entry name" value="ETF"/>
    <property type="match status" value="1"/>
</dbReference>
<name>A0ABV6K656_9LACO</name>
<keyword evidence="3" id="KW-1185">Reference proteome</keyword>
<dbReference type="SUPFAM" id="SSF52402">
    <property type="entry name" value="Adenine nucleotide alpha hydrolases-like"/>
    <property type="match status" value="1"/>
</dbReference>
<dbReference type="InterPro" id="IPR014729">
    <property type="entry name" value="Rossmann-like_a/b/a_fold"/>
</dbReference>
<reference evidence="2 3" key="1">
    <citation type="submission" date="2024-09" db="EMBL/GenBank/DDBJ databases">
        <authorList>
            <person name="Sun Q."/>
            <person name="Mori K."/>
        </authorList>
    </citation>
    <scope>NUCLEOTIDE SEQUENCE [LARGE SCALE GENOMIC DNA]</scope>
    <source>
        <strain evidence="2 3">TBRC 4575</strain>
    </source>
</reference>
<protein>
    <submittedName>
        <fullName evidence="2">Electron transfer flavoprotein subunit beta/FixA family protein</fullName>
    </submittedName>
</protein>
<dbReference type="InterPro" id="IPR014730">
    <property type="entry name" value="ETF_a/b_N"/>
</dbReference>
<organism evidence="2 3">
    <name type="scientific">Lactiplantibacillus plajomi</name>
    <dbReference type="NCBI Taxonomy" id="1457217"/>
    <lineage>
        <taxon>Bacteria</taxon>
        <taxon>Bacillati</taxon>
        <taxon>Bacillota</taxon>
        <taxon>Bacilli</taxon>
        <taxon>Lactobacillales</taxon>
        <taxon>Lactobacillaceae</taxon>
        <taxon>Lactiplantibacillus</taxon>
    </lineage>
</organism>
<evidence type="ECO:0000313" key="3">
    <source>
        <dbReference type="Proteomes" id="UP001589855"/>
    </source>
</evidence>